<dbReference type="InterPro" id="IPR043205">
    <property type="entry name" value="CYB561/CYBRD1-like"/>
</dbReference>
<dbReference type="SMART" id="SM00665">
    <property type="entry name" value="B561"/>
    <property type="match status" value="1"/>
</dbReference>
<comment type="subunit">
    <text evidence="4">Homodimer.</text>
</comment>
<keyword evidence="13" id="KW-0560">Oxidoreductase</keyword>
<dbReference type="Gene3D" id="1.20.120.1770">
    <property type="match status" value="1"/>
</dbReference>
<feature type="region of interest" description="Disordered" evidence="24">
    <location>
        <begin position="265"/>
        <end position="354"/>
    </location>
</feature>
<name>A0A8B9NYC2_APTOW</name>
<keyword evidence="8" id="KW-0479">Metal-binding</keyword>
<dbReference type="AlphaFoldDB" id="A0A8B9NYC2"/>
<dbReference type="EC" id="7.2.1.3" evidence="18"/>
<evidence type="ECO:0000256" key="16">
    <source>
        <dbReference type="ARBA" id="ARBA00023180"/>
    </source>
</evidence>
<dbReference type="FunFam" id="1.20.120.1770:FF:000001">
    <property type="entry name" value="Cytochrome b reductase 1"/>
    <property type="match status" value="1"/>
</dbReference>
<evidence type="ECO:0000256" key="21">
    <source>
        <dbReference type="ARBA" id="ARBA00042571"/>
    </source>
</evidence>
<sequence length="354" mass="36718">MCGAGRVEVGAGGTDLGVWGSRDVRERDGREPGCGCQGAAGAVEEGAGVAGGTRIPPPPWRGPAGMLELPFLPFCALLGGLGVTCVAFVSAWCQQWRGGFAWDGSARMFNWHPVLMVTGLVVLYGAAALVYRLPVSWRGPKLPWKVLHGALALAAFCLAVLGLVAVFSFHDARGTPNMYSLHSWLGLATVLLFSCQWLAGFASFLLPWAPAWLRALYKPVHVFFGSTILMLAVASCVSGINEKLFFSLGAAPGLPVAAGHAPTPGWLQGHSGEVAGAETPRGSWRPPPPNSSRDSQGSLTAPGGSLGSLPLLGATRDSPSPPRAVPLGAGQGAGTPWDPIPQEGTVQGETPFPS</sequence>
<keyword evidence="16" id="KW-0325">Glycoprotein</keyword>
<dbReference type="PANTHER" id="PTHR10106">
    <property type="entry name" value="CYTOCHROME B561-RELATED"/>
    <property type="match status" value="1"/>
</dbReference>
<organism evidence="27 28">
    <name type="scientific">Apteryx owenii</name>
    <name type="common">Little spotted kiwi</name>
    <dbReference type="NCBI Taxonomy" id="8824"/>
    <lineage>
        <taxon>Eukaryota</taxon>
        <taxon>Metazoa</taxon>
        <taxon>Chordata</taxon>
        <taxon>Craniata</taxon>
        <taxon>Vertebrata</taxon>
        <taxon>Euteleostomi</taxon>
        <taxon>Archelosauria</taxon>
        <taxon>Archosauria</taxon>
        <taxon>Dinosauria</taxon>
        <taxon>Saurischia</taxon>
        <taxon>Theropoda</taxon>
        <taxon>Coelurosauria</taxon>
        <taxon>Aves</taxon>
        <taxon>Palaeognathae</taxon>
        <taxon>Apterygiformes</taxon>
        <taxon>Apterygidae</taxon>
        <taxon>Apteryx</taxon>
    </lineage>
</organism>
<evidence type="ECO:0000259" key="26">
    <source>
        <dbReference type="PROSITE" id="PS50939"/>
    </source>
</evidence>
<keyword evidence="12 25" id="KW-1133">Transmembrane helix</keyword>
<evidence type="ECO:0000256" key="25">
    <source>
        <dbReference type="SAM" id="Phobius"/>
    </source>
</evidence>
<evidence type="ECO:0000256" key="4">
    <source>
        <dbReference type="ARBA" id="ARBA00011738"/>
    </source>
</evidence>
<evidence type="ECO:0000256" key="10">
    <source>
        <dbReference type="ARBA" id="ARBA00022967"/>
    </source>
</evidence>
<keyword evidence="15 25" id="KW-0472">Membrane</keyword>
<dbReference type="PANTHER" id="PTHR10106:SF38">
    <property type="entry name" value="LYSOSOMAL MEMBRANE ASCORBATE-DEPENDENT FERRIREDUCTASE CYB561A3"/>
    <property type="match status" value="1"/>
</dbReference>
<evidence type="ECO:0000256" key="8">
    <source>
        <dbReference type="ARBA" id="ARBA00022723"/>
    </source>
</evidence>
<keyword evidence="11" id="KW-0249">Electron transport</keyword>
<keyword evidence="17" id="KW-0458">Lysosome</keyword>
<accession>A0A8B9NYC2</accession>
<evidence type="ECO:0000256" key="22">
    <source>
        <dbReference type="ARBA" id="ARBA00046132"/>
    </source>
</evidence>
<comment type="function">
    <text evidence="22">Transmembrane reductase that uses ascorbate as an electron donor in the cytoplasm and transfers electrons across membranes to reduce iron cations Fe(3+) into Fe(2+) in the lumen of the late endosome and lysosome. Reduced iron can then be extruded from the late endosome and lysosome to the cytoplasm by divalent metal-specific transporters. It is therefore most probably involved in endosomal and lysosomal cellular iron homeostasis.</text>
</comment>
<evidence type="ECO:0000256" key="19">
    <source>
        <dbReference type="ARBA" id="ARBA00040498"/>
    </source>
</evidence>
<comment type="catalytic activity">
    <reaction evidence="23">
        <text>Fe(3+)(out) + L-ascorbate(in) = monodehydro-L-ascorbate radical(in) + Fe(2+)(out) + H(+)</text>
        <dbReference type="Rhea" id="RHEA:30403"/>
        <dbReference type="ChEBI" id="CHEBI:15378"/>
        <dbReference type="ChEBI" id="CHEBI:29033"/>
        <dbReference type="ChEBI" id="CHEBI:29034"/>
        <dbReference type="ChEBI" id="CHEBI:38290"/>
        <dbReference type="ChEBI" id="CHEBI:59513"/>
        <dbReference type="EC" id="7.2.1.3"/>
    </reaction>
    <physiologicalReaction direction="left-to-right" evidence="23">
        <dbReference type="Rhea" id="RHEA:30404"/>
    </physiologicalReaction>
</comment>
<dbReference type="GO" id="GO:0005765">
    <property type="term" value="C:lysosomal membrane"/>
    <property type="evidence" value="ECO:0007669"/>
    <property type="project" value="UniProtKB-SubCell"/>
</dbReference>
<evidence type="ECO:0000256" key="6">
    <source>
        <dbReference type="ARBA" id="ARBA00022617"/>
    </source>
</evidence>
<evidence type="ECO:0000256" key="14">
    <source>
        <dbReference type="ARBA" id="ARBA00023004"/>
    </source>
</evidence>
<evidence type="ECO:0000256" key="9">
    <source>
        <dbReference type="ARBA" id="ARBA00022753"/>
    </source>
</evidence>
<evidence type="ECO:0000313" key="28">
    <source>
        <dbReference type="Proteomes" id="UP000694424"/>
    </source>
</evidence>
<dbReference type="Ensembl" id="ENSAOWT00000001822.1">
    <property type="protein sequence ID" value="ENSAOWP00000001605.1"/>
    <property type="gene ID" value="ENSAOWG00000001154.1"/>
</dbReference>
<dbReference type="GO" id="GO:0031902">
    <property type="term" value="C:late endosome membrane"/>
    <property type="evidence" value="ECO:0007669"/>
    <property type="project" value="UniProtKB-SubCell"/>
</dbReference>
<evidence type="ECO:0000256" key="13">
    <source>
        <dbReference type="ARBA" id="ARBA00023002"/>
    </source>
</evidence>
<dbReference type="Pfam" id="PF03188">
    <property type="entry name" value="Cytochrom_B561"/>
    <property type="match status" value="1"/>
</dbReference>
<dbReference type="InterPro" id="IPR006593">
    <property type="entry name" value="Cyt_b561/ferric_Rdtase_TM"/>
</dbReference>
<evidence type="ECO:0000256" key="1">
    <source>
        <dbReference type="ARBA" id="ARBA00001970"/>
    </source>
</evidence>
<dbReference type="PROSITE" id="PS50939">
    <property type="entry name" value="CYTOCHROME_B561"/>
    <property type="match status" value="1"/>
</dbReference>
<reference evidence="27" key="1">
    <citation type="submission" date="2025-08" db="UniProtKB">
        <authorList>
            <consortium name="Ensembl"/>
        </authorList>
    </citation>
    <scope>IDENTIFICATION</scope>
</reference>
<proteinExistence type="predicted"/>
<evidence type="ECO:0000256" key="24">
    <source>
        <dbReference type="SAM" id="MobiDB-lite"/>
    </source>
</evidence>
<evidence type="ECO:0000256" key="7">
    <source>
        <dbReference type="ARBA" id="ARBA00022692"/>
    </source>
</evidence>
<dbReference type="GO" id="GO:0046872">
    <property type="term" value="F:metal ion binding"/>
    <property type="evidence" value="ECO:0007669"/>
    <property type="project" value="UniProtKB-KW"/>
</dbReference>
<feature type="transmembrane region" description="Helical" evidence="25">
    <location>
        <begin position="181"/>
        <end position="208"/>
    </location>
</feature>
<evidence type="ECO:0000256" key="23">
    <source>
        <dbReference type="ARBA" id="ARBA00048457"/>
    </source>
</evidence>
<evidence type="ECO:0000256" key="11">
    <source>
        <dbReference type="ARBA" id="ARBA00022982"/>
    </source>
</evidence>
<keyword evidence="7 25" id="KW-0812">Transmembrane</keyword>
<feature type="domain" description="Cytochrome b561" evidence="26">
    <location>
        <begin position="77"/>
        <end position="277"/>
    </location>
</feature>
<feature type="transmembrane region" description="Helical" evidence="25">
    <location>
        <begin position="146"/>
        <end position="169"/>
    </location>
</feature>
<evidence type="ECO:0000256" key="20">
    <source>
        <dbReference type="ARBA" id="ARBA00042550"/>
    </source>
</evidence>
<reference evidence="27" key="2">
    <citation type="submission" date="2025-09" db="UniProtKB">
        <authorList>
            <consortium name="Ensembl"/>
        </authorList>
    </citation>
    <scope>IDENTIFICATION</scope>
</reference>
<feature type="transmembrane region" description="Helical" evidence="25">
    <location>
        <begin position="220"/>
        <end position="240"/>
    </location>
</feature>
<dbReference type="GO" id="GO:0140571">
    <property type="term" value="F:transmembrane ascorbate ferrireductase activity"/>
    <property type="evidence" value="ECO:0007669"/>
    <property type="project" value="UniProtKB-EC"/>
</dbReference>
<feature type="transmembrane region" description="Helical" evidence="25">
    <location>
        <begin position="71"/>
        <end position="93"/>
    </location>
</feature>
<dbReference type="Proteomes" id="UP000694424">
    <property type="component" value="Unplaced"/>
</dbReference>
<keyword evidence="5" id="KW-0813">Transport</keyword>
<evidence type="ECO:0000256" key="3">
    <source>
        <dbReference type="ARBA" id="ARBA00004155"/>
    </source>
</evidence>
<comment type="cofactor">
    <cofactor evidence="1">
        <name>heme b</name>
        <dbReference type="ChEBI" id="CHEBI:60344"/>
    </cofactor>
</comment>
<evidence type="ECO:0000256" key="18">
    <source>
        <dbReference type="ARBA" id="ARBA00024225"/>
    </source>
</evidence>
<feature type="transmembrane region" description="Helical" evidence="25">
    <location>
        <begin position="114"/>
        <end position="134"/>
    </location>
</feature>
<evidence type="ECO:0000256" key="2">
    <source>
        <dbReference type="ARBA" id="ARBA00004107"/>
    </source>
</evidence>
<evidence type="ECO:0000256" key="5">
    <source>
        <dbReference type="ARBA" id="ARBA00022448"/>
    </source>
</evidence>
<evidence type="ECO:0000256" key="17">
    <source>
        <dbReference type="ARBA" id="ARBA00023228"/>
    </source>
</evidence>
<protein>
    <recommendedName>
        <fullName evidence="19">Lysosomal membrane ascorbate-dependent ferrireductase CYB561A3</fullName>
        <ecNumber evidence="18">7.2.1.3</ecNumber>
    </recommendedName>
    <alternativeName>
        <fullName evidence="21">Cytochrome b ascorbate-dependent protein 3</fullName>
    </alternativeName>
    <alternativeName>
        <fullName evidence="20">Lysosomal cytochrome b</fullName>
    </alternativeName>
</protein>
<feature type="compositionally biased region" description="Low complexity" evidence="24">
    <location>
        <begin position="297"/>
        <end position="315"/>
    </location>
</feature>
<comment type="subcellular location">
    <subcellularLocation>
        <location evidence="2">Late endosome membrane</location>
        <topology evidence="2">Multi-pass membrane protein</topology>
    </subcellularLocation>
    <subcellularLocation>
        <location evidence="3">Lysosome membrane</location>
        <topology evidence="3">Multi-pass membrane protein</topology>
    </subcellularLocation>
</comment>
<evidence type="ECO:0000256" key="15">
    <source>
        <dbReference type="ARBA" id="ARBA00023136"/>
    </source>
</evidence>
<keyword evidence="10" id="KW-1278">Translocase</keyword>
<keyword evidence="9" id="KW-0967">Endosome</keyword>
<keyword evidence="6" id="KW-0349">Heme</keyword>
<evidence type="ECO:0000256" key="12">
    <source>
        <dbReference type="ARBA" id="ARBA00022989"/>
    </source>
</evidence>
<evidence type="ECO:0000313" key="27">
    <source>
        <dbReference type="Ensembl" id="ENSAOWP00000001605.1"/>
    </source>
</evidence>
<keyword evidence="14" id="KW-0408">Iron</keyword>
<keyword evidence="28" id="KW-1185">Reference proteome</keyword>